<evidence type="ECO:0000313" key="3">
    <source>
        <dbReference type="Proteomes" id="UP000798808"/>
    </source>
</evidence>
<evidence type="ECO:0008006" key="4">
    <source>
        <dbReference type="Google" id="ProtNLM"/>
    </source>
</evidence>
<accession>A0ABW9RJL7</accession>
<dbReference type="RefSeq" id="WP_155170111.1">
    <property type="nucleotide sequence ID" value="NZ_BAAAFL010000053.1"/>
</dbReference>
<feature type="transmembrane region" description="Helical" evidence="1">
    <location>
        <begin position="78"/>
        <end position="102"/>
    </location>
</feature>
<dbReference type="EMBL" id="SMLW01000392">
    <property type="protein sequence ID" value="MTI24279.1"/>
    <property type="molecule type" value="Genomic_DNA"/>
</dbReference>
<gene>
    <name evidence="2" type="ORF">E1163_04905</name>
</gene>
<feature type="transmembrane region" description="Helical" evidence="1">
    <location>
        <begin position="114"/>
        <end position="132"/>
    </location>
</feature>
<evidence type="ECO:0000313" key="2">
    <source>
        <dbReference type="EMBL" id="MTI24279.1"/>
    </source>
</evidence>
<name>A0ABW9RJL7_9BACT</name>
<keyword evidence="1" id="KW-0472">Membrane</keyword>
<sequence>MGNSDFYFYLLIVLGLLFFLVVPVQWIINFYYGVKGAMISGVLLSLLIAFGAQFFYQWGKGVGSVTGYVSYAPGELRMVFASIFLGGLLLIAFTSFGIYHLVQLSKTGVLNKPWFFTWLVLYIGTPTLYIGGKEYLAFLASKEQLTYFVPAYIDVSHYRELPVYIDELKFMNSTNGRASTFSVTAVSEFSIDSVLESEEKVREMDHLLIDRRESIPVEADQFVLSWYSFVEETYYSDTFPFPAGHFPIKNWPDGSRTMRSINLLILPEGKVRLFGPGNKQYFPYHKVEVKPLSQEEKNQKIEAFYAVNQGQASKEDIRKTLQEIKNSDRLNKREAMDKMEFNWGLTIEGEGEISSVNISDFRQLRYDTTYQWLHKPGKKVLPSEITMYFSRQQSGDIRVYLFPDKEKLFDQVEALTAGNSEMEVEFLIKVAEGEENNISFQIRAGERAIDFASFGTNVVRL</sequence>
<dbReference type="Proteomes" id="UP000798808">
    <property type="component" value="Unassembled WGS sequence"/>
</dbReference>
<proteinExistence type="predicted"/>
<comment type="caution">
    <text evidence="2">The sequence shown here is derived from an EMBL/GenBank/DDBJ whole genome shotgun (WGS) entry which is preliminary data.</text>
</comment>
<feature type="transmembrane region" description="Helical" evidence="1">
    <location>
        <begin position="6"/>
        <end position="32"/>
    </location>
</feature>
<keyword evidence="1" id="KW-0812">Transmembrane</keyword>
<keyword evidence="1" id="KW-1133">Transmembrane helix</keyword>
<feature type="transmembrane region" description="Helical" evidence="1">
    <location>
        <begin position="39"/>
        <end position="58"/>
    </location>
</feature>
<evidence type="ECO:0000256" key="1">
    <source>
        <dbReference type="SAM" id="Phobius"/>
    </source>
</evidence>
<reference evidence="2 3" key="1">
    <citation type="submission" date="2019-02" db="EMBL/GenBank/DDBJ databases">
        <authorList>
            <person name="Goldberg S.R."/>
            <person name="Haltli B.A."/>
            <person name="Correa H."/>
            <person name="Russell K.G."/>
        </authorList>
    </citation>
    <scope>NUCLEOTIDE SEQUENCE [LARGE SCALE GENOMIC DNA]</scope>
    <source>
        <strain evidence="2 3">JCM 16186</strain>
    </source>
</reference>
<protein>
    <recommendedName>
        <fullName evidence="4">CvpA family protein</fullName>
    </recommendedName>
</protein>
<keyword evidence="3" id="KW-1185">Reference proteome</keyword>
<organism evidence="2 3">
    <name type="scientific">Fulvivirga kasyanovii</name>
    <dbReference type="NCBI Taxonomy" id="396812"/>
    <lineage>
        <taxon>Bacteria</taxon>
        <taxon>Pseudomonadati</taxon>
        <taxon>Bacteroidota</taxon>
        <taxon>Cytophagia</taxon>
        <taxon>Cytophagales</taxon>
        <taxon>Fulvivirgaceae</taxon>
        <taxon>Fulvivirga</taxon>
    </lineage>
</organism>